<feature type="transmembrane region" description="Helical" evidence="1">
    <location>
        <begin position="94"/>
        <end position="119"/>
    </location>
</feature>
<keyword evidence="1" id="KW-0472">Membrane</keyword>
<keyword evidence="4" id="KW-1185">Reference proteome</keyword>
<evidence type="ECO:0000313" key="2">
    <source>
        <dbReference type="EMBL" id="PXV91645.1"/>
    </source>
</evidence>
<dbReference type="RefSeq" id="WP_094378046.1">
    <property type="nucleotide sequence ID" value="NZ_NOKA02000028.1"/>
</dbReference>
<gene>
    <name evidence="2" type="ORF">C8E03_103203</name>
    <name evidence="3" type="ORF">CG710_012940</name>
</gene>
<dbReference type="Proteomes" id="UP000247523">
    <property type="component" value="Unassembled WGS sequence"/>
</dbReference>
<name>A0A255I9J3_9FIRM</name>
<sequence>MRIFFVILKKEFKNFQVRKAMKKWYCMMIAILLILPFVKYDIAILNTHEKSCLYISMLLTLLIPNTLSLDVIGGEKYHRTLITLISAPIKIRTIILGKVSFITILSALYAFIAFIITNLELRLFYKTSMHSIGLEWSELLNLYLMLICFVIIIAFLGSILSLTIRNLKLSGYFVSVVGIGIVLLIYKAANMSKLYMNYFLLTAELVVVILFFISSFVTKQRVMKIIN</sequence>
<dbReference type="OrthoDB" id="10018477at2"/>
<reference evidence="3 4" key="1">
    <citation type="journal article" date="2017" name="Genome Announc.">
        <title>Draft Genome Sequence of a Sporulating and Motile Strain of Lachnotalea glycerini Isolated from Water in Quebec City, Canada.</title>
        <authorList>
            <person name="Maheux A.F."/>
            <person name="Boudreau D.K."/>
            <person name="Berube E."/>
            <person name="Boissinot M."/>
            <person name="Raymond F."/>
            <person name="Brodeur S."/>
            <person name="Corbeil J."/>
            <person name="Isabel S."/>
            <person name="Omar R.F."/>
            <person name="Bergeron M.G."/>
        </authorList>
    </citation>
    <scope>NUCLEOTIDE SEQUENCE [LARGE SCALE GENOMIC DNA]</scope>
    <source>
        <strain evidence="3 4">CCRI-19302</strain>
    </source>
</reference>
<accession>A0A255I9J3</accession>
<evidence type="ECO:0008006" key="6">
    <source>
        <dbReference type="Google" id="ProtNLM"/>
    </source>
</evidence>
<feature type="transmembrane region" description="Helical" evidence="1">
    <location>
        <begin position="139"/>
        <end position="162"/>
    </location>
</feature>
<dbReference type="Proteomes" id="UP000216411">
    <property type="component" value="Unassembled WGS sequence"/>
</dbReference>
<evidence type="ECO:0000313" key="3">
    <source>
        <dbReference type="EMBL" id="RDY30801.1"/>
    </source>
</evidence>
<comment type="caution">
    <text evidence="2">The sequence shown here is derived from an EMBL/GenBank/DDBJ whole genome shotgun (WGS) entry which is preliminary data.</text>
</comment>
<evidence type="ECO:0000313" key="5">
    <source>
        <dbReference type="Proteomes" id="UP000247523"/>
    </source>
</evidence>
<feature type="transmembrane region" description="Helical" evidence="1">
    <location>
        <begin position="169"/>
        <end position="189"/>
    </location>
</feature>
<reference evidence="2 5" key="2">
    <citation type="submission" date="2018-05" db="EMBL/GenBank/DDBJ databases">
        <title>Genomic Encyclopedia of Type Strains, Phase IV (KMG-IV): sequencing the most valuable type-strain genomes for metagenomic binning, comparative biology and taxonomic classification.</title>
        <authorList>
            <person name="Goeker M."/>
        </authorList>
    </citation>
    <scope>NUCLEOTIDE SEQUENCE [LARGE SCALE GENOMIC DNA]</scope>
    <source>
        <strain evidence="2 5">DSM 28816</strain>
    </source>
</reference>
<organism evidence="2 5">
    <name type="scientific">Lachnotalea glycerini</name>
    <dbReference type="NCBI Taxonomy" id="1763509"/>
    <lineage>
        <taxon>Bacteria</taxon>
        <taxon>Bacillati</taxon>
        <taxon>Bacillota</taxon>
        <taxon>Clostridia</taxon>
        <taxon>Lachnospirales</taxon>
        <taxon>Lachnospiraceae</taxon>
        <taxon>Lachnotalea</taxon>
    </lineage>
</organism>
<evidence type="ECO:0000313" key="4">
    <source>
        <dbReference type="Proteomes" id="UP000216411"/>
    </source>
</evidence>
<dbReference type="AlphaFoldDB" id="A0A255I9J3"/>
<proteinExistence type="predicted"/>
<feature type="transmembrane region" description="Helical" evidence="1">
    <location>
        <begin position="54"/>
        <end position="73"/>
    </location>
</feature>
<evidence type="ECO:0000256" key="1">
    <source>
        <dbReference type="SAM" id="Phobius"/>
    </source>
</evidence>
<protein>
    <recommendedName>
        <fullName evidence="6">ABC-2 family transporter</fullName>
    </recommendedName>
</protein>
<dbReference type="EMBL" id="NOKA02000028">
    <property type="protein sequence ID" value="RDY30801.1"/>
    <property type="molecule type" value="Genomic_DNA"/>
</dbReference>
<feature type="transmembrane region" description="Helical" evidence="1">
    <location>
        <begin position="24"/>
        <end position="42"/>
    </location>
</feature>
<reference evidence="3" key="3">
    <citation type="submission" date="2018-07" db="EMBL/GenBank/DDBJ databases">
        <authorList>
            <person name="Quirk P.G."/>
            <person name="Krulwich T.A."/>
        </authorList>
    </citation>
    <scope>NUCLEOTIDE SEQUENCE</scope>
    <source>
        <strain evidence="3">CCRI-19302</strain>
    </source>
</reference>
<keyword evidence="1" id="KW-0812">Transmembrane</keyword>
<keyword evidence="1" id="KW-1133">Transmembrane helix</keyword>
<feature type="transmembrane region" description="Helical" evidence="1">
    <location>
        <begin position="195"/>
        <end position="217"/>
    </location>
</feature>
<dbReference type="EMBL" id="QICS01000003">
    <property type="protein sequence ID" value="PXV91645.1"/>
    <property type="molecule type" value="Genomic_DNA"/>
</dbReference>